<keyword evidence="2" id="KW-1003">Cell membrane</keyword>
<dbReference type="GO" id="GO:0051480">
    <property type="term" value="P:regulation of cytosolic calcium ion concentration"/>
    <property type="evidence" value="ECO:0007669"/>
    <property type="project" value="TreeGrafter"/>
</dbReference>
<evidence type="ECO:0000256" key="6">
    <source>
        <dbReference type="ARBA" id="ARBA00022737"/>
    </source>
</evidence>
<feature type="region of interest" description="Disordered" evidence="16">
    <location>
        <begin position="981"/>
        <end position="1040"/>
    </location>
</feature>
<feature type="transmembrane region" description="Helical" evidence="17">
    <location>
        <begin position="339"/>
        <end position="357"/>
    </location>
</feature>
<dbReference type="SUPFAM" id="SSF48403">
    <property type="entry name" value="Ankyrin repeat"/>
    <property type="match status" value="1"/>
</dbReference>
<evidence type="ECO:0000256" key="10">
    <source>
        <dbReference type="ARBA" id="ARBA00023136"/>
    </source>
</evidence>
<dbReference type="GO" id="GO:0034703">
    <property type="term" value="C:cation channel complex"/>
    <property type="evidence" value="ECO:0007669"/>
    <property type="project" value="TreeGrafter"/>
</dbReference>
<dbReference type="EMBL" id="HBUF01061913">
    <property type="protein sequence ID" value="CAG6626157.1"/>
    <property type="molecule type" value="Transcribed_RNA"/>
</dbReference>
<keyword evidence="1" id="KW-0813">Transport</keyword>
<dbReference type="PROSITE" id="PS50088">
    <property type="entry name" value="ANK_REPEAT"/>
    <property type="match status" value="1"/>
</dbReference>
<dbReference type="SMART" id="SM01420">
    <property type="entry name" value="TRP_2"/>
    <property type="match status" value="1"/>
</dbReference>
<dbReference type="InterPro" id="IPR036770">
    <property type="entry name" value="Ankyrin_rpt-contain_sf"/>
</dbReference>
<evidence type="ECO:0000256" key="13">
    <source>
        <dbReference type="ARBA" id="ARBA00043946"/>
    </source>
</evidence>
<evidence type="ECO:0000256" key="16">
    <source>
        <dbReference type="SAM" id="MobiDB-lite"/>
    </source>
</evidence>
<keyword evidence="5 17" id="KW-0812">Transmembrane</keyword>
<dbReference type="GO" id="GO:0015279">
    <property type="term" value="F:store-operated calcium channel activity"/>
    <property type="evidence" value="ECO:0007669"/>
    <property type="project" value="TreeGrafter"/>
</dbReference>
<evidence type="ECO:0000256" key="11">
    <source>
        <dbReference type="ARBA" id="ARBA00023273"/>
    </source>
</evidence>
<dbReference type="PANTHER" id="PTHR10117">
    <property type="entry name" value="TRANSIENT RECEPTOR POTENTIAL CHANNEL"/>
    <property type="match status" value="1"/>
</dbReference>
<dbReference type="Gene3D" id="1.25.40.20">
    <property type="entry name" value="Ankyrin repeat-containing domain"/>
    <property type="match status" value="1"/>
</dbReference>
<name>A0A8D8Q6Y4_9HEMI</name>
<feature type="region of interest" description="Disordered" evidence="16">
    <location>
        <begin position="1053"/>
        <end position="1099"/>
    </location>
</feature>
<evidence type="ECO:0000256" key="1">
    <source>
        <dbReference type="ARBA" id="ARBA00022448"/>
    </source>
</evidence>
<dbReference type="InterPro" id="IPR002110">
    <property type="entry name" value="Ankyrin_rpt"/>
</dbReference>
<dbReference type="GO" id="GO:0030425">
    <property type="term" value="C:dendrite"/>
    <property type="evidence" value="ECO:0007669"/>
    <property type="project" value="UniProtKB-ARBA"/>
</dbReference>
<keyword evidence="12" id="KW-0407">Ion channel</keyword>
<evidence type="ECO:0000259" key="18">
    <source>
        <dbReference type="SMART" id="SM01420"/>
    </source>
</evidence>
<keyword evidence="3" id="KW-0109">Calcium transport</keyword>
<reference evidence="19" key="1">
    <citation type="submission" date="2021-05" db="EMBL/GenBank/DDBJ databases">
        <authorList>
            <person name="Alioto T."/>
            <person name="Alioto T."/>
            <person name="Gomez Garrido J."/>
        </authorList>
    </citation>
    <scope>NUCLEOTIDE SEQUENCE</scope>
</reference>
<evidence type="ECO:0000256" key="14">
    <source>
        <dbReference type="ARBA" id="ARBA00060916"/>
    </source>
</evidence>
<dbReference type="Pfam" id="PF00023">
    <property type="entry name" value="Ank"/>
    <property type="match status" value="1"/>
</dbReference>
<feature type="repeat" description="ANK" evidence="15">
    <location>
        <begin position="148"/>
        <end position="180"/>
    </location>
</feature>
<keyword evidence="3" id="KW-0106">Calcium</keyword>
<dbReference type="GO" id="GO:0033583">
    <property type="term" value="C:rhabdomere membrane"/>
    <property type="evidence" value="ECO:0007669"/>
    <property type="project" value="UniProtKB-SubCell"/>
</dbReference>
<dbReference type="InterPro" id="IPR013555">
    <property type="entry name" value="TRP_dom"/>
</dbReference>
<dbReference type="SMART" id="SM00248">
    <property type="entry name" value="ANK"/>
    <property type="match status" value="2"/>
</dbReference>
<keyword evidence="10 17" id="KW-0472">Membrane</keyword>
<dbReference type="PROSITE" id="PS50297">
    <property type="entry name" value="ANK_REP_REGION"/>
    <property type="match status" value="1"/>
</dbReference>
<proteinExistence type="inferred from homology"/>
<feature type="compositionally biased region" description="Polar residues" evidence="16">
    <location>
        <begin position="998"/>
        <end position="1007"/>
    </location>
</feature>
<dbReference type="InterPro" id="IPR002153">
    <property type="entry name" value="TRPC_channel"/>
</dbReference>
<keyword evidence="7 17" id="KW-1133">Transmembrane helix</keyword>
<feature type="domain" description="Transient receptor ion channel" evidence="18">
    <location>
        <begin position="183"/>
        <end position="245"/>
    </location>
</feature>
<feature type="transmembrane region" description="Helical" evidence="17">
    <location>
        <begin position="675"/>
        <end position="694"/>
    </location>
</feature>
<accession>A0A8D8Q6Y4</accession>
<evidence type="ECO:0000256" key="5">
    <source>
        <dbReference type="ARBA" id="ARBA00022692"/>
    </source>
</evidence>
<sequence length="1099" mass="126217">MDEKVHFGGVGVEIEGPGIVHNQPFDMPNLPKPLTLEEKKYLLSVERGDTATVRKCIKRAYRNQHIDINCADPLGRSALTLAIEGENLEMTELLIVMGVEPKDALLQAINSEFVEAVELLLEYEEIVHKDGEPYSWEKVDKNTSMFTKDITPLILAAHKNNYEILKILLDRGATLPMPHDVRCGCDVCLRETEEDSLRHSMSRVNEYRALASPSLIALSSNDPILTAFQLSWELRNLAFTEPECRNEYMELRKQCQQFAVDLLQQSRSTQELLTVLNHDPESPYEEGEPMKLTRLELAIDYKQKRFVAHSNIQQLLAAMWYDGLPGFRRKPLLEKMIDLSKIILIFPYYCFLYMISGTSDSGKIIRKPFVKFVVHASSYLSFLFVLLLVSQRADVILLEKLGWTDTHLTGQQRGLAPSLLEYLVLIYVAGYIWEETCEVWKDGLYRYLKDMWNFIDFTRNLLYVLVFMLRAMAYYQQTAEIEDNPTMKMLGKEHWNAFDPQLIAEGLFAGANVFSALKLVHLFSINPHLGPLQISLGRMIIDIVKFFFIYTLVLFAFACGLNQLLWYFTDLERKDCYSTTSGEGMVFPSEEPNWVEHDSSCAKWRSFNNLFESSQSLFWASFGSTGTDAFELKGIKSYTRFWGLLMFGSYSVINVIVLLNLLIAMMTNSYAMIEVCIVLLNLLIAMMSNSYAMIEEHSDTEWKFARTKLWLSYFDDSPTLPPPFNIFPTTKMFLKLFGLRKIDKMRKDSLKRKQRQEKERDYRYAAVMRALVWRYICLQHRQGDSNPVTEDDVNEIKGEITSMRYELMNVLDKNGMDTSSADKKEKTVIGKKNQVWERRLMKNFQLTPVVTAEDEVELVRNVESVENEDPLDRFRRVAKLAVLNSSALRWGQIIRSVCKESQIGRCNNRESFKKQQNLERAMREAKRKLMNASPDRSNEIRNVSPMPVTEQSSLVKLIGEFTDEMKKESDNERYLTVKSAKSMRPTPRELDEGRIPSINVSQATPVSTLRKPSPPPAPLKPQQDCGPRIFKKKAPSPTGVMQLTARDLLAKQIDSREDSNQGPAVYELGENRNNDVIPSSSSQDYLLDTRSGEDMNAPL</sequence>
<dbReference type="AlphaFoldDB" id="A0A8D8Q6Y4"/>
<dbReference type="Pfam" id="PF08344">
    <property type="entry name" value="TRP_2"/>
    <property type="match status" value="1"/>
</dbReference>
<dbReference type="PANTHER" id="PTHR10117:SF47">
    <property type="entry name" value="TRANSIENT-RECEPTOR-POTENTIAL-LIKE PROTEIN"/>
    <property type="match status" value="1"/>
</dbReference>
<organism evidence="19">
    <name type="scientific">Cacopsylla melanoneura</name>
    <dbReference type="NCBI Taxonomy" id="428564"/>
    <lineage>
        <taxon>Eukaryota</taxon>
        <taxon>Metazoa</taxon>
        <taxon>Ecdysozoa</taxon>
        <taxon>Arthropoda</taxon>
        <taxon>Hexapoda</taxon>
        <taxon>Insecta</taxon>
        <taxon>Pterygota</taxon>
        <taxon>Neoptera</taxon>
        <taxon>Paraneoptera</taxon>
        <taxon>Hemiptera</taxon>
        <taxon>Sternorrhyncha</taxon>
        <taxon>Psylloidea</taxon>
        <taxon>Psyllidae</taxon>
        <taxon>Psyllinae</taxon>
        <taxon>Cacopsylla</taxon>
    </lineage>
</organism>
<feature type="transmembrane region" description="Helical" evidence="17">
    <location>
        <begin position="369"/>
        <end position="389"/>
    </location>
</feature>
<comment type="similarity">
    <text evidence="14">Belongs to the transient receptor (TC 1.A.4) family. STrpC subfamily.</text>
</comment>
<evidence type="ECO:0000256" key="12">
    <source>
        <dbReference type="ARBA" id="ARBA00023303"/>
    </source>
</evidence>
<dbReference type="PRINTS" id="PR01097">
    <property type="entry name" value="TRNSRECEPTRP"/>
</dbReference>
<dbReference type="FunFam" id="1.25.40.20:FF:000221">
    <property type="entry name" value="Transient receptor potential-gamma protein"/>
    <property type="match status" value="1"/>
</dbReference>
<evidence type="ECO:0000256" key="17">
    <source>
        <dbReference type="SAM" id="Phobius"/>
    </source>
</evidence>
<evidence type="ECO:0000256" key="3">
    <source>
        <dbReference type="ARBA" id="ARBA00022568"/>
    </source>
</evidence>
<evidence type="ECO:0000256" key="4">
    <source>
        <dbReference type="ARBA" id="ARBA00022673"/>
    </source>
</evidence>
<evidence type="ECO:0000256" key="9">
    <source>
        <dbReference type="ARBA" id="ARBA00023065"/>
    </source>
</evidence>
<feature type="transmembrane region" description="Helical" evidence="17">
    <location>
        <begin position="546"/>
        <end position="568"/>
    </location>
</feature>
<keyword evidence="11" id="KW-0966">Cell projection</keyword>
<keyword evidence="4" id="KW-0107">Calcium channel</keyword>
<evidence type="ECO:0000256" key="7">
    <source>
        <dbReference type="ARBA" id="ARBA00022989"/>
    </source>
</evidence>
<protein>
    <submittedName>
        <fullName evidence="19">Transient-receptor-potential-like protein</fullName>
    </submittedName>
</protein>
<dbReference type="NCBIfam" id="TIGR00870">
    <property type="entry name" value="trp"/>
    <property type="match status" value="1"/>
</dbReference>
<evidence type="ECO:0000256" key="8">
    <source>
        <dbReference type="ARBA" id="ARBA00023043"/>
    </source>
</evidence>
<comment type="subcellular location">
    <subcellularLocation>
        <location evidence="13">Cell projection</location>
        <location evidence="13">Rhabdomere membrane</location>
        <topology evidence="13">Multi-pass membrane protein</topology>
    </subcellularLocation>
</comment>
<feature type="transmembrane region" description="Helical" evidence="17">
    <location>
        <begin position="454"/>
        <end position="475"/>
    </location>
</feature>
<keyword evidence="6" id="KW-0677">Repeat</keyword>
<keyword evidence="9" id="KW-0406">Ion transport</keyword>
<dbReference type="GO" id="GO:0050877">
    <property type="term" value="P:nervous system process"/>
    <property type="evidence" value="ECO:0007669"/>
    <property type="project" value="UniProtKB-ARBA"/>
</dbReference>
<keyword evidence="19" id="KW-0675">Receptor</keyword>
<dbReference type="GO" id="GO:0070679">
    <property type="term" value="F:inositol 1,4,5 trisphosphate binding"/>
    <property type="evidence" value="ECO:0007669"/>
    <property type="project" value="TreeGrafter"/>
</dbReference>
<evidence type="ECO:0000256" key="15">
    <source>
        <dbReference type="PROSITE-ProRule" id="PRU00023"/>
    </source>
</evidence>
<dbReference type="InterPro" id="IPR005821">
    <property type="entry name" value="Ion_trans_dom"/>
</dbReference>
<feature type="transmembrane region" description="Helical" evidence="17">
    <location>
        <begin position="641"/>
        <end position="663"/>
    </location>
</feature>
<evidence type="ECO:0000256" key="2">
    <source>
        <dbReference type="ARBA" id="ARBA00022475"/>
    </source>
</evidence>
<dbReference type="Pfam" id="PF00520">
    <property type="entry name" value="Ion_trans"/>
    <property type="match status" value="1"/>
</dbReference>
<keyword evidence="8 15" id="KW-0040">ANK repeat</keyword>
<evidence type="ECO:0000313" key="19">
    <source>
        <dbReference type="EMBL" id="CAG6626157.1"/>
    </source>
</evidence>
<feature type="compositionally biased region" description="Polar residues" evidence="16">
    <location>
        <begin position="1074"/>
        <end position="1084"/>
    </location>
</feature>